<dbReference type="RefSeq" id="WP_078711353.1">
    <property type="nucleotide sequence ID" value="NZ_FUWY01000002.1"/>
</dbReference>
<evidence type="ECO:0000256" key="1">
    <source>
        <dbReference type="SAM" id="SignalP"/>
    </source>
</evidence>
<feature type="signal peptide" evidence="1">
    <location>
        <begin position="1"/>
        <end position="22"/>
    </location>
</feature>
<protein>
    <recommendedName>
        <fullName evidence="4">DUF4358 domain-containing protein</fullName>
    </recommendedName>
</protein>
<dbReference type="InterPro" id="IPR025648">
    <property type="entry name" value="DUF4358"/>
</dbReference>
<gene>
    <name evidence="2" type="ORF">SAMN02745191_0927</name>
</gene>
<accession>A0A1T4LK24</accession>
<feature type="chain" id="PRO_5010585115" description="DUF4358 domain-containing protein" evidence="1">
    <location>
        <begin position="23"/>
        <end position="178"/>
    </location>
</feature>
<organism evidence="2 3">
    <name type="scientific">Anaerorhabdus furcosa</name>
    <dbReference type="NCBI Taxonomy" id="118967"/>
    <lineage>
        <taxon>Bacteria</taxon>
        <taxon>Bacillati</taxon>
        <taxon>Bacillota</taxon>
        <taxon>Erysipelotrichia</taxon>
        <taxon>Erysipelotrichales</taxon>
        <taxon>Erysipelotrichaceae</taxon>
        <taxon>Anaerorhabdus</taxon>
    </lineage>
</organism>
<proteinExistence type="predicted"/>
<evidence type="ECO:0008006" key="4">
    <source>
        <dbReference type="Google" id="ProtNLM"/>
    </source>
</evidence>
<keyword evidence="3" id="KW-1185">Reference proteome</keyword>
<evidence type="ECO:0000313" key="2">
    <source>
        <dbReference type="EMBL" id="SJZ55089.1"/>
    </source>
</evidence>
<dbReference type="AlphaFoldDB" id="A0A1T4LK24"/>
<reference evidence="3" key="1">
    <citation type="submission" date="2017-02" db="EMBL/GenBank/DDBJ databases">
        <authorList>
            <person name="Varghese N."/>
            <person name="Submissions S."/>
        </authorList>
    </citation>
    <scope>NUCLEOTIDE SEQUENCE [LARGE SCALE GENOMIC DNA]</scope>
    <source>
        <strain evidence="3">ATCC 25662</strain>
    </source>
</reference>
<name>A0A1T4LK24_9FIRM</name>
<keyword evidence="1" id="KW-0732">Signal</keyword>
<sequence length="178" mass="19259">MKKLLALMSLALVLAGCSTAPKDEPVKTPEMTPGEVVDGEGVTGGESAEMTKLQKAVDSVVNGGTYEFPSFMTVDEPTLETIYYLVSDDVQDYAIYLPMMNVQATEIIVIEAKEGKVDVVKEAVAKRLADIETTWAQYLPDQNELVLNRVEFTDGNIVGVVISENAEAVAKDIQAALK</sequence>
<dbReference type="STRING" id="118967.SAMN02745191_0927"/>
<dbReference type="EMBL" id="FUWY01000002">
    <property type="protein sequence ID" value="SJZ55089.1"/>
    <property type="molecule type" value="Genomic_DNA"/>
</dbReference>
<dbReference type="Pfam" id="PF14270">
    <property type="entry name" value="DUF4358"/>
    <property type="match status" value="1"/>
</dbReference>
<dbReference type="Proteomes" id="UP000243297">
    <property type="component" value="Unassembled WGS sequence"/>
</dbReference>
<dbReference type="PROSITE" id="PS51257">
    <property type="entry name" value="PROKAR_LIPOPROTEIN"/>
    <property type="match status" value="1"/>
</dbReference>
<evidence type="ECO:0000313" key="3">
    <source>
        <dbReference type="Proteomes" id="UP000243297"/>
    </source>
</evidence>